<dbReference type="PANTHER" id="PTHR10824">
    <property type="entry name" value="ACYL-COENZYME A THIOESTERASE-RELATED"/>
    <property type="match status" value="1"/>
</dbReference>
<protein>
    <submittedName>
        <fullName evidence="3">Acyl-CoA thioesterase</fullName>
    </submittedName>
</protein>
<name>A0A366LUY1_9ACTN</name>
<keyword evidence="4" id="KW-1185">Reference proteome</keyword>
<evidence type="ECO:0000313" key="3">
    <source>
        <dbReference type="EMBL" id="RBQ17400.1"/>
    </source>
</evidence>
<gene>
    <name evidence="3" type="ORF">DP939_26125</name>
</gene>
<evidence type="ECO:0000313" key="4">
    <source>
        <dbReference type="Proteomes" id="UP000253303"/>
    </source>
</evidence>
<proteinExistence type="predicted"/>
<evidence type="ECO:0000259" key="2">
    <source>
        <dbReference type="Pfam" id="PF08840"/>
    </source>
</evidence>
<dbReference type="Gene3D" id="3.40.50.1820">
    <property type="entry name" value="alpha/beta hydrolase"/>
    <property type="match status" value="1"/>
</dbReference>
<dbReference type="EMBL" id="QMEY01000012">
    <property type="protein sequence ID" value="RBQ17400.1"/>
    <property type="molecule type" value="Genomic_DNA"/>
</dbReference>
<dbReference type="RefSeq" id="WP_113983404.1">
    <property type="nucleotide sequence ID" value="NZ_QMEY01000012.1"/>
</dbReference>
<feature type="region of interest" description="Disordered" evidence="1">
    <location>
        <begin position="231"/>
        <end position="259"/>
    </location>
</feature>
<organism evidence="3 4">
    <name type="scientific">Spongiactinospora rosea</name>
    <dbReference type="NCBI Taxonomy" id="2248750"/>
    <lineage>
        <taxon>Bacteria</taxon>
        <taxon>Bacillati</taxon>
        <taxon>Actinomycetota</taxon>
        <taxon>Actinomycetes</taxon>
        <taxon>Streptosporangiales</taxon>
        <taxon>Streptosporangiaceae</taxon>
        <taxon>Spongiactinospora</taxon>
    </lineage>
</organism>
<sequence>MEITECSLATPYEGIMITPRGGGDVGVLVLAGSSGRIEIERSRLLARQGAVALSIRWFGGPGQPAGICEIPLETFTTAVDLLLDAGVRRVGVVGVSKGAEAALLIAGLDPRIDAVVALSPTSLVWANIGPGVDGRVHPYRSSWTWRGEPVPFVPYDDTWAPAEPVGSPVAYRTLYERSRTKFARAAEAAMIPVQRATADLLLVAGADDRMWPSSSFAEELAARRSAVGRPARIVSSSDAGHRPRLPGEPPAPASARHLYGGSPSADAALGAAAWPHILQVLQITP</sequence>
<reference evidence="3 4" key="1">
    <citation type="submission" date="2018-06" db="EMBL/GenBank/DDBJ databases">
        <title>Sphaerisporangium craniellae sp. nov., isolated from a marine sponge in the South China Sea.</title>
        <authorList>
            <person name="Li L."/>
        </authorList>
    </citation>
    <scope>NUCLEOTIDE SEQUENCE [LARGE SCALE GENOMIC DNA]</scope>
    <source>
        <strain evidence="3 4">LHW63015</strain>
    </source>
</reference>
<feature type="domain" description="BAAT/Acyl-CoA thioester hydrolase C-terminal" evidence="2">
    <location>
        <begin position="70"/>
        <end position="281"/>
    </location>
</feature>
<dbReference type="GO" id="GO:0006631">
    <property type="term" value="P:fatty acid metabolic process"/>
    <property type="evidence" value="ECO:0007669"/>
    <property type="project" value="TreeGrafter"/>
</dbReference>
<dbReference type="PANTHER" id="PTHR10824:SF36">
    <property type="entry name" value="ACYL-COA THIOESTERASE 17-RELATED"/>
    <property type="match status" value="1"/>
</dbReference>
<evidence type="ECO:0000256" key="1">
    <source>
        <dbReference type="SAM" id="MobiDB-lite"/>
    </source>
</evidence>
<dbReference type="Proteomes" id="UP000253303">
    <property type="component" value="Unassembled WGS sequence"/>
</dbReference>
<dbReference type="GO" id="GO:0047617">
    <property type="term" value="F:fatty acyl-CoA hydrolase activity"/>
    <property type="evidence" value="ECO:0007669"/>
    <property type="project" value="TreeGrafter"/>
</dbReference>
<dbReference type="Pfam" id="PF08840">
    <property type="entry name" value="BAAT_C"/>
    <property type="match status" value="1"/>
</dbReference>
<dbReference type="AlphaFoldDB" id="A0A366LUY1"/>
<dbReference type="SUPFAM" id="SSF53474">
    <property type="entry name" value="alpha/beta-Hydrolases"/>
    <property type="match status" value="1"/>
</dbReference>
<dbReference type="GO" id="GO:0006637">
    <property type="term" value="P:acyl-CoA metabolic process"/>
    <property type="evidence" value="ECO:0007669"/>
    <property type="project" value="TreeGrafter"/>
</dbReference>
<comment type="caution">
    <text evidence="3">The sequence shown here is derived from an EMBL/GenBank/DDBJ whole genome shotgun (WGS) entry which is preliminary data.</text>
</comment>
<dbReference type="OrthoDB" id="4819815at2"/>
<dbReference type="InterPro" id="IPR029058">
    <property type="entry name" value="AB_hydrolase_fold"/>
</dbReference>
<accession>A0A366LUY1</accession>
<dbReference type="InterPro" id="IPR014940">
    <property type="entry name" value="BAAT_C"/>
</dbReference>